<keyword evidence="1" id="KW-0732">Signal</keyword>
<dbReference type="InterPro" id="IPR010496">
    <property type="entry name" value="AL/BT2_dom"/>
</dbReference>
<dbReference type="EMBL" id="QJHL01000001">
    <property type="protein sequence ID" value="PXY46007.1"/>
    <property type="molecule type" value="Genomic_DNA"/>
</dbReference>
<feature type="signal peptide" evidence="1">
    <location>
        <begin position="1"/>
        <end position="22"/>
    </location>
</feature>
<evidence type="ECO:0000259" key="2">
    <source>
        <dbReference type="Pfam" id="PF06439"/>
    </source>
</evidence>
<evidence type="ECO:0000313" key="4">
    <source>
        <dbReference type="Proteomes" id="UP000247681"/>
    </source>
</evidence>
<sequence>MFQKIFFSFVLLYLLNSCAVQQKSLSADDWYAFTKTSTERQQPSQAYEFSDGMIRMYGETNGYLMSKKSYKNFELSLEYRWNTEEKFKTKNKKNSGVMYNIPADYPDKIWPKGIQFQIKENTTGDFIFLDQVTAKVNGKLVEAGASVTSAKFIENEKPYGEWNSIVIKSFDGKITQYLNGKLVNECTEATATEGKISLNYESSPIDFKNIVIKNISKE</sequence>
<protein>
    <submittedName>
        <fullName evidence="3">DUF1080 domain-containing protein</fullName>
    </submittedName>
</protein>
<gene>
    <name evidence="3" type="ORF">DMB68_02135</name>
</gene>
<dbReference type="RefSeq" id="WP_110345023.1">
    <property type="nucleotide sequence ID" value="NZ_QJHL01000001.1"/>
</dbReference>
<dbReference type="AlphaFoldDB" id="A0A2V4C4W0"/>
<feature type="domain" description="3-keto-alpha-glucoside-1,2-lyase/3-keto-2-hydroxy-glucal hydratase" evidence="2">
    <location>
        <begin position="28"/>
        <end position="213"/>
    </location>
</feature>
<proteinExistence type="predicted"/>
<dbReference type="Pfam" id="PF06439">
    <property type="entry name" value="3keto-disac_hyd"/>
    <property type="match status" value="1"/>
</dbReference>
<reference evidence="3 4" key="1">
    <citation type="submission" date="2018-05" db="EMBL/GenBank/DDBJ databases">
        <title>Flavobacterium sp. strain IMCC34758, incomplete genome.</title>
        <authorList>
            <person name="Joung Y."/>
        </authorList>
    </citation>
    <scope>NUCLEOTIDE SEQUENCE [LARGE SCALE GENOMIC DNA]</scope>
    <source>
        <strain evidence="3 4">IMCC34758</strain>
    </source>
</reference>
<evidence type="ECO:0000313" key="3">
    <source>
        <dbReference type="EMBL" id="PXY46007.1"/>
    </source>
</evidence>
<accession>A0A2V4C4W0</accession>
<comment type="caution">
    <text evidence="3">The sequence shown here is derived from an EMBL/GenBank/DDBJ whole genome shotgun (WGS) entry which is preliminary data.</text>
</comment>
<organism evidence="3 4">
    <name type="scientific">Flavobacterium hydrophilum</name>
    <dbReference type="NCBI Taxonomy" id="2211445"/>
    <lineage>
        <taxon>Bacteria</taxon>
        <taxon>Pseudomonadati</taxon>
        <taxon>Bacteroidota</taxon>
        <taxon>Flavobacteriia</taxon>
        <taxon>Flavobacteriales</taxon>
        <taxon>Flavobacteriaceae</taxon>
        <taxon>Flavobacterium</taxon>
    </lineage>
</organism>
<dbReference type="Gene3D" id="2.60.120.560">
    <property type="entry name" value="Exo-inulinase, domain 1"/>
    <property type="match status" value="1"/>
</dbReference>
<dbReference type="GO" id="GO:0016787">
    <property type="term" value="F:hydrolase activity"/>
    <property type="evidence" value="ECO:0007669"/>
    <property type="project" value="InterPro"/>
</dbReference>
<dbReference type="OrthoDB" id="259356at2"/>
<evidence type="ECO:0000256" key="1">
    <source>
        <dbReference type="SAM" id="SignalP"/>
    </source>
</evidence>
<keyword evidence="4" id="KW-1185">Reference proteome</keyword>
<dbReference type="Proteomes" id="UP000247681">
    <property type="component" value="Unassembled WGS sequence"/>
</dbReference>
<name>A0A2V4C4W0_9FLAO</name>
<feature type="chain" id="PRO_5015929629" evidence="1">
    <location>
        <begin position="23"/>
        <end position="218"/>
    </location>
</feature>